<name>A0A4Y5JX19_9CAUD</name>
<protein>
    <submittedName>
        <fullName evidence="2">Putative outer membrane adhesin-like protein</fullName>
    </submittedName>
</protein>
<dbReference type="Proteomes" id="UP000316733">
    <property type="component" value="Segment"/>
</dbReference>
<accession>A0A4Y5JX19</accession>
<evidence type="ECO:0000256" key="1">
    <source>
        <dbReference type="SAM" id="Phobius"/>
    </source>
</evidence>
<gene>
    <name evidence="2" type="ORF">EST35_0071</name>
</gene>
<proteinExistence type="predicted"/>
<reference evidence="3" key="1">
    <citation type="journal article" date="2020" name="bioRxiv">
        <title>Integrative omics analysis of Pseudomonas aeruginosa virus PA5oct highlights the molecular complexity of jumbo phages.</title>
        <authorList>
            <person name="Lood C."/>
            <person name="Danis-Wlodarczyk K."/>
            <person name="Blasdel B.G."/>
            <person name="Jang H.B."/>
            <person name="Vandenheuvel D."/>
            <person name="Briers Y."/>
            <person name="Noben J.-P."/>
            <person name="van Noort V."/>
            <person name="Drulis-Kawa Z."/>
            <person name="Lavigne R."/>
        </authorList>
    </citation>
    <scope>NUCLEOTIDE SEQUENCE [LARGE SCALE GENOMIC DNA]</scope>
</reference>
<evidence type="ECO:0000313" key="3">
    <source>
        <dbReference type="Proteomes" id="UP000316733"/>
    </source>
</evidence>
<keyword evidence="1" id="KW-1133">Transmembrane helix</keyword>
<feature type="transmembrane region" description="Helical" evidence="1">
    <location>
        <begin position="37"/>
        <end position="58"/>
    </location>
</feature>
<evidence type="ECO:0000313" key="2">
    <source>
        <dbReference type="EMBL" id="QCG75953.1"/>
    </source>
</evidence>
<organism evidence="2 3">
    <name type="scientific">Pseudomonas phage vB_PaeM_PA5oct</name>
    <dbReference type="NCBI Taxonomy" id="2163605"/>
    <lineage>
        <taxon>Viruses</taxon>
        <taxon>Duplodnaviria</taxon>
        <taxon>Heunggongvirae</taxon>
        <taxon>Uroviricota</taxon>
        <taxon>Caudoviricetes</taxon>
        <taxon>Arenbergviridae</taxon>
        <taxon>Wroclawvirus</taxon>
        <taxon>Wroclawvirus PA5oct</taxon>
    </lineage>
</organism>
<keyword evidence="1" id="KW-0812">Transmembrane</keyword>
<keyword evidence="1" id="KW-0472">Membrane</keyword>
<keyword evidence="3" id="KW-1185">Reference proteome</keyword>
<sequence>MSVYCNCIACGGDDPYAVCENVLMDIQKHKYNTGPSWGLVVAAVLCLVGMGLAGNAALSDKKETPCETTQQKQEVYNE</sequence>
<dbReference type="EMBL" id="MK797984">
    <property type="protein sequence ID" value="QCG75953.1"/>
    <property type="molecule type" value="Genomic_DNA"/>
</dbReference>